<evidence type="ECO:0000313" key="7">
    <source>
        <dbReference type="Proteomes" id="UP000316125"/>
    </source>
</evidence>
<feature type="domain" description="HTH lacI-type" evidence="4">
    <location>
        <begin position="5"/>
        <end position="59"/>
    </location>
</feature>
<keyword evidence="3" id="KW-0804">Transcription</keyword>
<dbReference type="SUPFAM" id="SSF47413">
    <property type="entry name" value="lambda repressor-like DNA-binding domains"/>
    <property type="match status" value="1"/>
</dbReference>
<dbReference type="InterPro" id="IPR028082">
    <property type="entry name" value="Peripla_BP_I"/>
</dbReference>
<dbReference type="PANTHER" id="PTHR30146">
    <property type="entry name" value="LACI-RELATED TRANSCRIPTIONAL REPRESSOR"/>
    <property type="match status" value="1"/>
</dbReference>
<dbReference type="InterPro" id="IPR000843">
    <property type="entry name" value="HTH_LacI"/>
</dbReference>
<dbReference type="CDD" id="cd06267">
    <property type="entry name" value="PBP1_LacI_sugar_binding-like"/>
    <property type="match status" value="1"/>
</dbReference>
<proteinExistence type="predicted"/>
<organism evidence="6 7">
    <name type="scientific">Microbacterium foliorum</name>
    <dbReference type="NCBI Taxonomy" id="104336"/>
    <lineage>
        <taxon>Bacteria</taxon>
        <taxon>Bacillati</taxon>
        <taxon>Actinomycetota</taxon>
        <taxon>Actinomycetes</taxon>
        <taxon>Micrococcales</taxon>
        <taxon>Microbacteriaceae</taxon>
        <taxon>Microbacterium</taxon>
    </lineage>
</organism>
<dbReference type="Gene3D" id="3.40.50.2300">
    <property type="match status" value="2"/>
</dbReference>
<dbReference type="InterPro" id="IPR046335">
    <property type="entry name" value="LacI/GalR-like_sensor"/>
</dbReference>
<dbReference type="GO" id="GO:0003700">
    <property type="term" value="F:DNA-binding transcription factor activity"/>
    <property type="evidence" value="ECO:0007669"/>
    <property type="project" value="TreeGrafter"/>
</dbReference>
<evidence type="ECO:0000256" key="3">
    <source>
        <dbReference type="ARBA" id="ARBA00023163"/>
    </source>
</evidence>
<dbReference type="Gene3D" id="1.10.260.40">
    <property type="entry name" value="lambda repressor-like DNA-binding domains"/>
    <property type="match status" value="1"/>
</dbReference>
<dbReference type="SUPFAM" id="SSF53822">
    <property type="entry name" value="Periplasmic binding protein-like I"/>
    <property type="match status" value="1"/>
</dbReference>
<evidence type="ECO:0000259" key="5">
    <source>
        <dbReference type="PROSITE" id="PS50943"/>
    </source>
</evidence>
<gene>
    <name evidence="6" type="ORF">FIV50_12745</name>
</gene>
<dbReference type="SMART" id="SM00354">
    <property type="entry name" value="HTH_LACI"/>
    <property type="match status" value="1"/>
</dbReference>
<accession>A0A4Y5YSU7</accession>
<evidence type="ECO:0000256" key="2">
    <source>
        <dbReference type="ARBA" id="ARBA00023125"/>
    </source>
</evidence>
<dbReference type="Pfam" id="PF13377">
    <property type="entry name" value="Peripla_BP_3"/>
    <property type="match status" value="1"/>
</dbReference>
<evidence type="ECO:0000256" key="1">
    <source>
        <dbReference type="ARBA" id="ARBA00023015"/>
    </source>
</evidence>
<dbReference type="InterPro" id="IPR010982">
    <property type="entry name" value="Lambda_DNA-bd_dom_sf"/>
</dbReference>
<protein>
    <submittedName>
        <fullName evidence="6">LacI family transcriptional regulator</fullName>
    </submittedName>
</protein>
<dbReference type="PROSITE" id="PS50932">
    <property type="entry name" value="HTH_LACI_2"/>
    <property type="match status" value="1"/>
</dbReference>
<dbReference type="GO" id="GO:0000976">
    <property type="term" value="F:transcription cis-regulatory region binding"/>
    <property type="evidence" value="ECO:0007669"/>
    <property type="project" value="TreeGrafter"/>
</dbReference>
<dbReference type="PROSITE" id="PS50943">
    <property type="entry name" value="HTH_CROC1"/>
    <property type="match status" value="1"/>
</dbReference>
<dbReference type="PANTHER" id="PTHR30146:SF109">
    <property type="entry name" value="HTH-TYPE TRANSCRIPTIONAL REGULATOR GALS"/>
    <property type="match status" value="1"/>
</dbReference>
<keyword evidence="1" id="KW-0805">Transcription regulation</keyword>
<dbReference type="AlphaFoldDB" id="A0A4Y5YSU7"/>
<name>A0A4Y5YSU7_9MICO</name>
<dbReference type="CDD" id="cd01392">
    <property type="entry name" value="HTH_LacI"/>
    <property type="match status" value="1"/>
</dbReference>
<dbReference type="Proteomes" id="UP000316125">
    <property type="component" value="Chromosome"/>
</dbReference>
<reference evidence="6 7" key="1">
    <citation type="submission" date="2019-06" db="EMBL/GenBank/DDBJ databases">
        <title>Complete genome of Microbacterium foliorum M2.</title>
        <authorList>
            <person name="Cao G."/>
        </authorList>
    </citation>
    <scope>NUCLEOTIDE SEQUENCE [LARGE SCALE GENOMIC DNA]</scope>
    <source>
        <strain evidence="6 7">M2</strain>
    </source>
</reference>
<evidence type="ECO:0000259" key="4">
    <source>
        <dbReference type="PROSITE" id="PS50932"/>
    </source>
</evidence>
<dbReference type="Pfam" id="PF00356">
    <property type="entry name" value="LacI"/>
    <property type="match status" value="1"/>
</dbReference>
<feature type="domain" description="HTH cro/C1-type" evidence="5">
    <location>
        <begin position="6"/>
        <end position="42"/>
    </location>
</feature>
<sequence length="334" mass="35287">MNSSPTMADVARLAGVSKKTVSNYFNGYRYLREETKARIADAVEQLNYKINISARNLSSGRTGAIGLAIPELAHPYFSEFAQAVVAAAQRRGVNVLVEVTGGEREHELDVLSGGKGRSVDGVIFGPLGLGADDIAAATADVPIVLIGDRADSRRFDFVTVDNERGAYDATEHLLNTGRRRILGLGGEDTKAPAAASLRSRGFRAALADHGVVDDPALLTGPIPWTRASGARAVLELLDADIHFDAVFGLNDALALGALSALQSRGISVPEAVAVIGFDNVEEAAFATPALTTVDSGLAWVAERSVELLVSRIHGEAEGPRAEIAEHRVIVRETA</sequence>
<dbReference type="OrthoDB" id="2854648at2"/>
<evidence type="ECO:0000313" key="6">
    <source>
        <dbReference type="EMBL" id="QDE35576.1"/>
    </source>
</evidence>
<keyword evidence="2" id="KW-0238">DNA-binding</keyword>
<dbReference type="InterPro" id="IPR001387">
    <property type="entry name" value="Cro/C1-type_HTH"/>
</dbReference>
<dbReference type="EMBL" id="CP041040">
    <property type="protein sequence ID" value="QDE35576.1"/>
    <property type="molecule type" value="Genomic_DNA"/>
</dbReference>